<organism evidence="2 3">
    <name type="scientific">Adhaeribacter pallidiroseus</name>
    <dbReference type="NCBI Taxonomy" id="2072847"/>
    <lineage>
        <taxon>Bacteria</taxon>
        <taxon>Pseudomonadati</taxon>
        <taxon>Bacteroidota</taxon>
        <taxon>Cytophagia</taxon>
        <taxon>Cytophagales</taxon>
        <taxon>Hymenobacteraceae</taxon>
        <taxon>Adhaeribacter</taxon>
    </lineage>
</organism>
<name>A0A369QPH9_9BACT</name>
<accession>A0A369QPH9</accession>
<dbReference type="Pfam" id="PF05050">
    <property type="entry name" value="Methyltransf_21"/>
    <property type="match status" value="1"/>
</dbReference>
<protein>
    <recommendedName>
        <fullName evidence="1">Methyltransferase FkbM domain-containing protein</fullName>
    </recommendedName>
</protein>
<gene>
    <name evidence="2" type="ORF">AHMF7616_02728</name>
</gene>
<dbReference type="OrthoDB" id="9812600at2"/>
<dbReference type="SUPFAM" id="SSF53335">
    <property type="entry name" value="S-adenosyl-L-methionine-dependent methyltransferases"/>
    <property type="match status" value="1"/>
</dbReference>
<feature type="domain" description="Methyltransferase FkbM" evidence="1">
    <location>
        <begin position="55"/>
        <end position="214"/>
    </location>
</feature>
<dbReference type="InterPro" id="IPR053188">
    <property type="entry name" value="FkbM_Methyltransferase"/>
</dbReference>
<dbReference type="PANTHER" id="PTHR36973">
    <property type="entry name" value="SLL1456 PROTEIN-RELATED"/>
    <property type="match status" value="1"/>
</dbReference>
<dbReference type="InterPro" id="IPR006342">
    <property type="entry name" value="FkbM_mtfrase"/>
</dbReference>
<dbReference type="GO" id="GO:0008171">
    <property type="term" value="F:O-methyltransferase activity"/>
    <property type="evidence" value="ECO:0007669"/>
    <property type="project" value="TreeGrafter"/>
</dbReference>
<dbReference type="EMBL" id="QASA01000001">
    <property type="protein sequence ID" value="RDC64118.1"/>
    <property type="molecule type" value="Genomic_DNA"/>
</dbReference>
<dbReference type="NCBIfam" id="TIGR01444">
    <property type="entry name" value="fkbM_fam"/>
    <property type="match status" value="1"/>
</dbReference>
<dbReference type="Gene3D" id="3.40.50.150">
    <property type="entry name" value="Vaccinia Virus protein VP39"/>
    <property type="match status" value="1"/>
</dbReference>
<keyword evidence="3" id="KW-1185">Reference proteome</keyword>
<comment type="caution">
    <text evidence="2">The sequence shown here is derived from an EMBL/GenBank/DDBJ whole genome shotgun (WGS) entry which is preliminary data.</text>
</comment>
<dbReference type="InterPro" id="IPR029063">
    <property type="entry name" value="SAM-dependent_MTases_sf"/>
</dbReference>
<dbReference type="RefSeq" id="WP_115373320.1">
    <property type="nucleotide sequence ID" value="NZ_QASA01000001.1"/>
</dbReference>
<sequence length="250" mass="28541">MLKKIVKSILNLVGLEVRYKQPLSANIAYFRNEQMIEGLQRSKRRGLVHVSTIIDVGAAAGSWSLSAKEFWPSSSYVLFEPLIERKAELEKLCNDQKDFYFIPAAAGKENSEVNFYVSNDLDGSGIADEVEQASNIRTVEVKSIQEEISQLNLTGPFIIKLDTHGFEVPIIEGCARIIKDVSLFIIECYGFQIAKDSLLFWEMCQFMDTRGFRLIDIIDVTHRPKDSAFWQCDAFFVPKDLQFFKNNTFL</sequence>
<dbReference type="AlphaFoldDB" id="A0A369QPH9"/>
<evidence type="ECO:0000313" key="3">
    <source>
        <dbReference type="Proteomes" id="UP000253919"/>
    </source>
</evidence>
<proteinExistence type="predicted"/>
<reference evidence="2 3" key="1">
    <citation type="submission" date="2018-04" db="EMBL/GenBank/DDBJ databases">
        <title>Adhaeribacter sp. HMF7616 genome sequencing and assembly.</title>
        <authorList>
            <person name="Kang H."/>
            <person name="Kang J."/>
            <person name="Cha I."/>
            <person name="Kim H."/>
            <person name="Joh K."/>
        </authorList>
    </citation>
    <scope>NUCLEOTIDE SEQUENCE [LARGE SCALE GENOMIC DNA]</scope>
    <source>
        <strain evidence="2 3">HMF7616</strain>
    </source>
</reference>
<dbReference type="PANTHER" id="PTHR36973:SF4">
    <property type="entry name" value="NODULATION PROTEIN"/>
    <property type="match status" value="1"/>
</dbReference>
<evidence type="ECO:0000259" key="1">
    <source>
        <dbReference type="Pfam" id="PF05050"/>
    </source>
</evidence>
<evidence type="ECO:0000313" key="2">
    <source>
        <dbReference type="EMBL" id="RDC64118.1"/>
    </source>
</evidence>
<dbReference type="Proteomes" id="UP000253919">
    <property type="component" value="Unassembled WGS sequence"/>
</dbReference>